<evidence type="ECO:0000313" key="2">
    <source>
        <dbReference type="Proteomes" id="UP000052022"/>
    </source>
</evidence>
<dbReference type="EMBL" id="CYSD01000002">
    <property type="protein sequence ID" value="CUH74872.1"/>
    <property type="molecule type" value="Genomic_DNA"/>
</dbReference>
<dbReference type="OrthoDB" id="9806511at2"/>
<dbReference type="InterPro" id="IPR014543">
    <property type="entry name" value="UCP028291"/>
</dbReference>
<dbReference type="PIRSF" id="PIRSF028291">
    <property type="entry name" value="UCP028291"/>
    <property type="match status" value="1"/>
</dbReference>
<dbReference type="Proteomes" id="UP000052022">
    <property type="component" value="Unassembled WGS sequence"/>
</dbReference>
<dbReference type="AlphaFoldDB" id="A0A0P1FZY7"/>
<dbReference type="Gene3D" id="3.30.310.50">
    <property type="entry name" value="Alpha-D-phosphohexomutase, C-terminal domain"/>
    <property type="match status" value="1"/>
</dbReference>
<evidence type="ECO:0000313" key="1">
    <source>
        <dbReference type="EMBL" id="CUH74872.1"/>
    </source>
</evidence>
<dbReference type="RefSeq" id="WP_058288281.1">
    <property type="nucleotide sequence ID" value="NZ_CYSD01000002.1"/>
</dbReference>
<keyword evidence="2" id="KW-1185">Reference proteome</keyword>
<protein>
    <recommendedName>
        <fullName evidence="3">2,4-dihydroxyhept-2-ene-1,7-dioic acid aldolase</fullName>
    </recommendedName>
</protein>
<dbReference type="Pfam" id="PF09981">
    <property type="entry name" value="DUF2218"/>
    <property type="match status" value="1"/>
</dbReference>
<accession>A0A0P1FZY7</accession>
<organism evidence="1 2">
    <name type="scientific">Tritonibacter multivorans</name>
    <dbReference type="NCBI Taxonomy" id="928856"/>
    <lineage>
        <taxon>Bacteria</taxon>
        <taxon>Pseudomonadati</taxon>
        <taxon>Pseudomonadota</taxon>
        <taxon>Alphaproteobacteria</taxon>
        <taxon>Rhodobacterales</taxon>
        <taxon>Paracoccaceae</taxon>
        <taxon>Tritonibacter</taxon>
    </lineage>
</organism>
<sequence>MLRDTGTFQTPKASQYLQQLCKHFGHKVKAEFTETNGTVALGTGPVELTADADLLTITVCSEETGALAEARIIIDKHLACFAHREAFEAMNWASLAA</sequence>
<name>A0A0P1FZY7_9RHOB</name>
<gene>
    <name evidence="1" type="ORF">TRM7557_00120</name>
</gene>
<evidence type="ECO:0008006" key="3">
    <source>
        <dbReference type="Google" id="ProtNLM"/>
    </source>
</evidence>
<proteinExistence type="predicted"/>
<reference evidence="1 2" key="1">
    <citation type="submission" date="2015-09" db="EMBL/GenBank/DDBJ databases">
        <authorList>
            <consortium name="Swine Surveillance"/>
        </authorList>
    </citation>
    <scope>NUCLEOTIDE SEQUENCE [LARGE SCALE GENOMIC DNA]</scope>
    <source>
        <strain evidence="1 2">CECT 7557</strain>
    </source>
</reference>
<dbReference type="STRING" id="928856.SAMN04488049_11330"/>